<evidence type="ECO:0000256" key="6">
    <source>
        <dbReference type="RuleBase" id="RU363053"/>
    </source>
</evidence>
<gene>
    <name evidence="7" type="primary">PXMP2</name>
    <name evidence="7" type="synonym">pxmp2</name>
</gene>
<dbReference type="PANTHER" id="PTHR11266">
    <property type="entry name" value="PEROXISOMAL MEMBRANE PROTEIN 2, PXMP2 MPV17"/>
    <property type="match status" value="1"/>
</dbReference>
<evidence type="ECO:0000313" key="8">
    <source>
        <dbReference type="Proteomes" id="UP000472277"/>
    </source>
</evidence>
<comment type="subcellular location">
    <subcellularLocation>
        <location evidence="1">Membrane</location>
        <topology evidence="1">Multi-pass membrane protein</topology>
    </subcellularLocation>
</comment>
<feature type="transmembrane region" description="Helical" evidence="6">
    <location>
        <begin position="178"/>
        <end position="197"/>
    </location>
</feature>
<dbReference type="OMA" id="QHSVFAY"/>
<dbReference type="Proteomes" id="UP000472277">
    <property type="component" value="Chromosome 9"/>
</dbReference>
<feature type="transmembrane region" description="Helical" evidence="6">
    <location>
        <begin position="72"/>
        <end position="90"/>
    </location>
</feature>
<evidence type="ECO:0000256" key="4">
    <source>
        <dbReference type="ARBA" id="ARBA00022989"/>
    </source>
</evidence>
<protein>
    <submittedName>
        <fullName evidence="7">Peroxisomal membrane protein 2</fullName>
    </submittedName>
</protein>
<organism evidence="7 8">
    <name type="scientific">Salmo trutta</name>
    <name type="common">Brown trout</name>
    <dbReference type="NCBI Taxonomy" id="8032"/>
    <lineage>
        <taxon>Eukaryota</taxon>
        <taxon>Metazoa</taxon>
        <taxon>Chordata</taxon>
        <taxon>Craniata</taxon>
        <taxon>Vertebrata</taxon>
        <taxon>Euteleostomi</taxon>
        <taxon>Actinopterygii</taxon>
        <taxon>Neopterygii</taxon>
        <taxon>Teleostei</taxon>
        <taxon>Protacanthopterygii</taxon>
        <taxon>Salmoniformes</taxon>
        <taxon>Salmonidae</taxon>
        <taxon>Salmoninae</taxon>
        <taxon>Salmo</taxon>
    </lineage>
</organism>
<keyword evidence="3 6" id="KW-0812">Transmembrane</keyword>
<evidence type="ECO:0000313" key="7">
    <source>
        <dbReference type="Ensembl" id="ENSSTUP00000075320.1"/>
    </source>
</evidence>
<dbReference type="GO" id="GO:0005778">
    <property type="term" value="C:peroxisomal membrane"/>
    <property type="evidence" value="ECO:0007669"/>
    <property type="project" value="TreeGrafter"/>
</dbReference>
<sequence>MPVQSLPIRDSAFHVRLLHQYLILLKKYPILTKSVTSGILSAMGNLLSQALEAKRKAKEGIPVKEIDISGPARFAIYGLLITGPVSHYFYQLMEVLMPTTVPYCMVKRLLLDRLIFAPAFLLLFFFVMNILEGKRWADFQSKVNSSYWPALKMNWKVWTPFQFININYVAVEVSSSPWLFFYAFIWNVVVLCYQSVLCFQFRVLFANMVALFWYAYLASVRK</sequence>
<reference evidence="7" key="2">
    <citation type="submission" date="2025-09" db="UniProtKB">
        <authorList>
            <consortium name="Ensembl"/>
        </authorList>
    </citation>
    <scope>IDENTIFICATION</scope>
</reference>
<reference evidence="7" key="1">
    <citation type="submission" date="2025-08" db="UniProtKB">
        <authorList>
            <consortium name="Ensembl"/>
        </authorList>
    </citation>
    <scope>IDENTIFICATION</scope>
</reference>
<proteinExistence type="inferred from homology"/>
<evidence type="ECO:0000256" key="1">
    <source>
        <dbReference type="ARBA" id="ARBA00004141"/>
    </source>
</evidence>
<evidence type="ECO:0000256" key="3">
    <source>
        <dbReference type="ARBA" id="ARBA00022692"/>
    </source>
</evidence>
<keyword evidence="5 6" id="KW-0472">Membrane</keyword>
<dbReference type="AlphaFoldDB" id="A0A674BV84"/>
<dbReference type="InterPro" id="IPR007248">
    <property type="entry name" value="Mpv17_PMP22"/>
</dbReference>
<dbReference type="GeneTree" id="ENSGT00940000161539"/>
<dbReference type="PANTHER" id="PTHR11266:SF80">
    <property type="entry name" value="PEROXISOMAL MEMBRANE PROTEIN 2"/>
    <property type="match status" value="1"/>
</dbReference>
<feature type="transmembrane region" description="Helical" evidence="6">
    <location>
        <begin position="203"/>
        <end position="220"/>
    </location>
</feature>
<accession>A0A674BV84</accession>
<dbReference type="FunCoup" id="A0A674BV84">
    <property type="interactions" value="1453"/>
</dbReference>
<dbReference type="Pfam" id="PF04117">
    <property type="entry name" value="Mpv17_PMP22"/>
    <property type="match status" value="1"/>
</dbReference>
<name>A0A674BV84_SALTR</name>
<evidence type="ECO:0000256" key="2">
    <source>
        <dbReference type="ARBA" id="ARBA00006824"/>
    </source>
</evidence>
<evidence type="ECO:0000256" key="5">
    <source>
        <dbReference type="ARBA" id="ARBA00023136"/>
    </source>
</evidence>
<keyword evidence="8" id="KW-1185">Reference proteome</keyword>
<feature type="transmembrane region" description="Helical" evidence="6">
    <location>
        <begin position="110"/>
        <end position="131"/>
    </location>
</feature>
<keyword evidence="4 6" id="KW-1133">Transmembrane helix</keyword>
<dbReference type="Ensembl" id="ENSSTUT00000080077.1">
    <property type="protein sequence ID" value="ENSSTUP00000075320.1"/>
    <property type="gene ID" value="ENSSTUG00000033084.1"/>
</dbReference>
<dbReference type="InParanoid" id="A0A674BV84"/>
<comment type="similarity">
    <text evidence="2 6">Belongs to the peroxisomal membrane protein PXMP2/4 family.</text>
</comment>